<dbReference type="EMBL" id="DVIU01000013">
    <property type="protein sequence ID" value="HIS35096.1"/>
    <property type="molecule type" value="Genomic_DNA"/>
</dbReference>
<dbReference type="InterPro" id="IPR002937">
    <property type="entry name" value="Amino_oxidase"/>
</dbReference>
<evidence type="ECO:0000313" key="3">
    <source>
        <dbReference type="EMBL" id="HIS35096.1"/>
    </source>
</evidence>
<name>A0A9D1EW69_9BACT</name>
<protein>
    <submittedName>
        <fullName evidence="3">NAD(P)/FAD-dependent oxidoreductase</fullName>
    </submittedName>
</protein>
<sequence length="523" mass="60077">MGNKNRDKIAVIIGAGPAGLSAAYYLLKKTDDIKPVIIEELDCVGGISRTVHHNGNGIDLGGHRLFSKNQEILDFWEEILPLQGKPPIDDKILKREITVSPDGPDPDETDRVMLKRRRVSRIYYLRKFFDYPISLKASTILNMGLGRTFKAGMSYLKSCVHKVPQTTLEDFMINRFGKVLYKMFFEKYTQKVWGLHPSEISKEWGEQRIKGLSLSKAVLNALLSPLKLISNKEKETSLIEEYYYPKFGCGQVWEFMANEIIKMGGEIHFNTRVVNFETDGNKVTAVKAVRNDSRSEKFHGNFYISSMPVKDLIAGLGNQVPADVLNVAKDLPYRDYILAGFYCNKINLKNNTKIPTINNICPDSWIYIQEDDITAGRLQIMNNWSPYLVKDFQNKVFISLEYFCNEGDSLWNKSEKEMLDFALSELEKLNIAKREDVIDSVRVRVKKAYPAYFGSYSRFDSVKEYLNSIENLYCIGRNGQHKYNNMDHSMLSGIEAVNVIKNKLPKDILWKVNTEKEYHEVKK</sequence>
<evidence type="ECO:0000259" key="2">
    <source>
        <dbReference type="Pfam" id="PF01593"/>
    </source>
</evidence>
<feature type="transmembrane region" description="Helical" evidence="1">
    <location>
        <begin position="9"/>
        <end position="27"/>
    </location>
</feature>
<dbReference type="GO" id="GO:0008767">
    <property type="term" value="F:UDP-galactopyranose mutase activity"/>
    <property type="evidence" value="ECO:0007669"/>
    <property type="project" value="TreeGrafter"/>
</dbReference>
<dbReference type="SUPFAM" id="SSF51905">
    <property type="entry name" value="FAD/NAD(P)-binding domain"/>
    <property type="match status" value="1"/>
</dbReference>
<comment type="caution">
    <text evidence="3">The sequence shown here is derived from an EMBL/GenBank/DDBJ whole genome shotgun (WGS) entry which is preliminary data.</text>
</comment>
<dbReference type="GO" id="GO:0050660">
    <property type="term" value="F:flavin adenine dinucleotide binding"/>
    <property type="evidence" value="ECO:0007669"/>
    <property type="project" value="TreeGrafter"/>
</dbReference>
<dbReference type="Pfam" id="PF01593">
    <property type="entry name" value="Amino_oxidase"/>
    <property type="match status" value="1"/>
</dbReference>
<keyword evidence="1" id="KW-1133">Transmembrane helix</keyword>
<dbReference type="GO" id="GO:0005829">
    <property type="term" value="C:cytosol"/>
    <property type="evidence" value="ECO:0007669"/>
    <property type="project" value="TreeGrafter"/>
</dbReference>
<accession>A0A9D1EW69</accession>
<feature type="domain" description="Amine oxidase" evidence="2">
    <location>
        <begin position="18"/>
        <end position="500"/>
    </location>
</feature>
<dbReference type="AlphaFoldDB" id="A0A9D1EW69"/>
<dbReference type="Gene3D" id="3.50.50.60">
    <property type="entry name" value="FAD/NAD(P)-binding domain"/>
    <property type="match status" value="1"/>
</dbReference>
<dbReference type="InterPro" id="IPR036188">
    <property type="entry name" value="FAD/NAD-bd_sf"/>
</dbReference>
<dbReference type="PANTHER" id="PTHR21197">
    <property type="entry name" value="UDP-GALACTOPYRANOSE MUTASE"/>
    <property type="match status" value="1"/>
</dbReference>
<keyword evidence="1" id="KW-0812">Transmembrane</keyword>
<dbReference type="Proteomes" id="UP000823928">
    <property type="component" value="Unassembled WGS sequence"/>
</dbReference>
<gene>
    <name evidence="3" type="ORF">IAC10_00495</name>
</gene>
<dbReference type="GO" id="GO:0016491">
    <property type="term" value="F:oxidoreductase activity"/>
    <property type="evidence" value="ECO:0007669"/>
    <property type="project" value="InterPro"/>
</dbReference>
<evidence type="ECO:0000313" key="4">
    <source>
        <dbReference type="Proteomes" id="UP000823928"/>
    </source>
</evidence>
<keyword evidence="1" id="KW-0472">Membrane</keyword>
<dbReference type="NCBIfam" id="NF005546">
    <property type="entry name" value="PRK07208.1-2"/>
    <property type="match status" value="1"/>
</dbReference>
<proteinExistence type="predicted"/>
<organism evidence="3 4">
    <name type="scientific">Candidatus Scatousia excrementigallinarum</name>
    <dbReference type="NCBI Taxonomy" id="2840935"/>
    <lineage>
        <taxon>Bacteria</taxon>
        <taxon>Candidatus Scatousia</taxon>
    </lineage>
</organism>
<dbReference type="PANTHER" id="PTHR21197:SF0">
    <property type="entry name" value="UDP-GALACTOPYRANOSE MUTASE"/>
    <property type="match status" value="1"/>
</dbReference>
<reference evidence="3" key="1">
    <citation type="submission" date="2020-10" db="EMBL/GenBank/DDBJ databases">
        <authorList>
            <person name="Gilroy R."/>
        </authorList>
    </citation>
    <scope>NUCLEOTIDE SEQUENCE</scope>
    <source>
        <strain evidence="3">6276</strain>
    </source>
</reference>
<evidence type="ECO:0000256" key="1">
    <source>
        <dbReference type="SAM" id="Phobius"/>
    </source>
</evidence>
<reference evidence="3" key="2">
    <citation type="journal article" date="2021" name="PeerJ">
        <title>Extensive microbial diversity within the chicken gut microbiome revealed by metagenomics and culture.</title>
        <authorList>
            <person name="Gilroy R."/>
            <person name="Ravi A."/>
            <person name="Getino M."/>
            <person name="Pursley I."/>
            <person name="Horton D.L."/>
            <person name="Alikhan N.F."/>
            <person name="Baker D."/>
            <person name="Gharbi K."/>
            <person name="Hall N."/>
            <person name="Watson M."/>
            <person name="Adriaenssens E.M."/>
            <person name="Foster-Nyarko E."/>
            <person name="Jarju S."/>
            <person name="Secka A."/>
            <person name="Antonio M."/>
            <person name="Oren A."/>
            <person name="Chaudhuri R.R."/>
            <person name="La Ragione R."/>
            <person name="Hildebrand F."/>
            <person name="Pallen M.J."/>
        </authorList>
    </citation>
    <scope>NUCLEOTIDE SEQUENCE</scope>
    <source>
        <strain evidence="3">6276</strain>
    </source>
</reference>
<dbReference type="NCBIfam" id="NF005549">
    <property type="entry name" value="PRK07208.1-5"/>
    <property type="match status" value="1"/>
</dbReference>